<name>A0A9W9G964_9EURO</name>
<evidence type="ECO:0000313" key="3">
    <source>
        <dbReference type="EMBL" id="KAJ5114153.1"/>
    </source>
</evidence>
<dbReference type="GO" id="GO:0003885">
    <property type="term" value="F:D-arabinono-1,4-lactone oxidase activity"/>
    <property type="evidence" value="ECO:0007669"/>
    <property type="project" value="InterPro"/>
</dbReference>
<dbReference type="InterPro" id="IPR007173">
    <property type="entry name" value="ALO_C"/>
</dbReference>
<evidence type="ECO:0000256" key="1">
    <source>
        <dbReference type="ARBA" id="ARBA00023002"/>
    </source>
</evidence>
<reference evidence="3" key="2">
    <citation type="journal article" date="2023" name="IMA Fungus">
        <title>Comparative genomic study of the Penicillium genus elucidates a diverse pangenome and 15 lateral gene transfer events.</title>
        <authorList>
            <person name="Petersen C."/>
            <person name="Sorensen T."/>
            <person name="Nielsen M.R."/>
            <person name="Sondergaard T.E."/>
            <person name="Sorensen J.L."/>
            <person name="Fitzpatrick D.A."/>
            <person name="Frisvad J.C."/>
            <person name="Nielsen K.L."/>
        </authorList>
    </citation>
    <scope>NUCLEOTIDE SEQUENCE</scope>
    <source>
        <strain evidence="3">IBT 30069</strain>
    </source>
</reference>
<sequence length="179" mass="20767">MGQFEHFFPIENLADTGRDYYEHALSQAPRMIPYKTDDIITENNAGFENHDVTVESRFVKGDSNLISPVNKDNLGEGFSGNFATLEYTWYPQYNNYTQQYFSQDLLSEFIPQFGEKYNVRPHWNKVLSFNGTYAHTIYPQLDKWLAIQEEMDPDCQLVNVLVAKALGIDRCKEQLGLVY</sequence>
<dbReference type="Pfam" id="PF04030">
    <property type="entry name" value="ALO"/>
    <property type="match status" value="1"/>
</dbReference>
<dbReference type="OrthoDB" id="610608at2759"/>
<feature type="domain" description="D-arabinono-1,4-lactone oxidase C-terminal" evidence="2">
    <location>
        <begin position="92"/>
        <end position="161"/>
    </location>
</feature>
<evidence type="ECO:0000313" key="4">
    <source>
        <dbReference type="Proteomes" id="UP001149165"/>
    </source>
</evidence>
<dbReference type="Gene3D" id="3.30.70.2520">
    <property type="match status" value="1"/>
</dbReference>
<evidence type="ECO:0000259" key="2">
    <source>
        <dbReference type="Pfam" id="PF04030"/>
    </source>
</evidence>
<dbReference type="InterPro" id="IPR010031">
    <property type="entry name" value="FAD_lactone_oxidase-like"/>
</dbReference>
<dbReference type="PANTHER" id="PTHR43762:SF1">
    <property type="entry name" value="D-ARABINONO-1,4-LACTONE OXIDASE"/>
    <property type="match status" value="1"/>
</dbReference>
<dbReference type="PANTHER" id="PTHR43762">
    <property type="entry name" value="L-GULONOLACTONE OXIDASE"/>
    <property type="match status" value="1"/>
</dbReference>
<proteinExistence type="predicted"/>
<dbReference type="GO" id="GO:0016020">
    <property type="term" value="C:membrane"/>
    <property type="evidence" value="ECO:0007669"/>
    <property type="project" value="InterPro"/>
</dbReference>
<keyword evidence="1" id="KW-0560">Oxidoreductase</keyword>
<accession>A0A9W9G964</accession>
<dbReference type="AlphaFoldDB" id="A0A9W9G964"/>
<keyword evidence="4" id="KW-1185">Reference proteome</keyword>
<protein>
    <recommendedName>
        <fullName evidence="2">D-arabinono-1,4-lactone oxidase C-terminal domain-containing protein</fullName>
    </recommendedName>
</protein>
<dbReference type="Proteomes" id="UP001149165">
    <property type="component" value="Unassembled WGS sequence"/>
</dbReference>
<organism evidence="3 4">
    <name type="scientific">Penicillium angulare</name>
    <dbReference type="NCBI Taxonomy" id="116970"/>
    <lineage>
        <taxon>Eukaryota</taxon>
        <taxon>Fungi</taxon>
        <taxon>Dikarya</taxon>
        <taxon>Ascomycota</taxon>
        <taxon>Pezizomycotina</taxon>
        <taxon>Eurotiomycetes</taxon>
        <taxon>Eurotiomycetidae</taxon>
        <taxon>Eurotiales</taxon>
        <taxon>Aspergillaceae</taxon>
        <taxon>Penicillium</taxon>
    </lineage>
</organism>
<dbReference type="EMBL" id="JAPQKH010000002">
    <property type="protein sequence ID" value="KAJ5114153.1"/>
    <property type="molecule type" value="Genomic_DNA"/>
</dbReference>
<reference evidence="3" key="1">
    <citation type="submission" date="2022-11" db="EMBL/GenBank/DDBJ databases">
        <authorList>
            <person name="Petersen C."/>
        </authorList>
    </citation>
    <scope>NUCLEOTIDE SEQUENCE</scope>
    <source>
        <strain evidence="3">IBT 30069</strain>
    </source>
</reference>
<comment type="caution">
    <text evidence="3">The sequence shown here is derived from an EMBL/GenBank/DDBJ whole genome shotgun (WGS) entry which is preliminary data.</text>
</comment>
<gene>
    <name evidence="3" type="ORF">N7456_002687</name>
</gene>